<comment type="catalytic activity">
    <reaction evidence="1 11">
        <text>an S-substituted glutathione + H2O = an S-substituted L-cysteinylglycine + L-glutamate</text>
        <dbReference type="Rhea" id="RHEA:59468"/>
        <dbReference type="ChEBI" id="CHEBI:15377"/>
        <dbReference type="ChEBI" id="CHEBI:29985"/>
        <dbReference type="ChEBI" id="CHEBI:90779"/>
        <dbReference type="ChEBI" id="CHEBI:143103"/>
        <dbReference type="EC" id="3.4.19.13"/>
    </reaction>
</comment>
<dbReference type="GO" id="GO:0103068">
    <property type="term" value="F:leukotriene C4 gamma-glutamyl transferase activity"/>
    <property type="evidence" value="ECO:0007669"/>
    <property type="project" value="UniProtKB-EC"/>
</dbReference>
<dbReference type="InterPro" id="IPR000101">
    <property type="entry name" value="GGT_peptidase"/>
</dbReference>
<dbReference type="GO" id="GO:0006751">
    <property type="term" value="P:glutathione catabolic process"/>
    <property type="evidence" value="ECO:0007669"/>
    <property type="project" value="UniProtKB-UniRule"/>
</dbReference>
<keyword evidence="13" id="KW-0732">Signal</keyword>
<feature type="binding site" evidence="10">
    <location>
        <position position="438"/>
    </location>
    <ligand>
        <name>L-glutamate</name>
        <dbReference type="ChEBI" id="CHEBI:29985"/>
    </ligand>
</feature>
<evidence type="ECO:0000256" key="7">
    <source>
        <dbReference type="ARBA" id="ARBA00023315"/>
    </source>
</evidence>
<dbReference type="Gene3D" id="1.10.246.130">
    <property type="match status" value="1"/>
</dbReference>
<comment type="catalytic activity">
    <reaction evidence="2 11">
        <text>glutathione + H2O = L-cysteinylglycine + L-glutamate</text>
        <dbReference type="Rhea" id="RHEA:28807"/>
        <dbReference type="ChEBI" id="CHEBI:15377"/>
        <dbReference type="ChEBI" id="CHEBI:29985"/>
        <dbReference type="ChEBI" id="CHEBI:57925"/>
        <dbReference type="ChEBI" id="CHEBI:61694"/>
        <dbReference type="EC" id="3.4.19.13"/>
    </reaction>
</comment>
<dbReference type="InterPro" id="IPR029055">
    <property type="entry name" value="Ntn_hydrolases_N"/>
</dbReference>
<dbReference type="RefSeq" id="WP_173765709.1">
    <property type="nucleotide sequence ID" value="NZ_CP048836.1"/>
</dbReference>
<keyword evidence="11" id="KW-0317">Glutathione biosynthesis</keyword>
<dbReference type="EC" id="3.4.19.13" evidence="11"/>
<evidence type="ECO:0000313" key="15">
    <source>
        <dbReference type="Proteomes" id="UP000501991"/>
    </source>
</evidence>
<keyword evidence="5 11" id="KW-0378">Hydrolase</keyword>
<comment type="pathway">
    <text evidence="11">Sulfur metabolism; glutathione metabolism.</text>
</comment>
<protein>
    <recommendedName>
        <fullName evidence="11">Glutathione hydrolase proenzyme</fullName>
        <ecNumber evidence="11">2.3.2.2</ecNumber>
        <ecNumber evidence="11">3.4.19.13</ecNumber>
    </recommendedName>
    <component>
        <recommendedName>
            <fullName evidence="11">Glutathione hydrolase large chain</fullName>
        </recommendedName>
    </component>
    <component>
        <recommendedName>
            <fullName evidence="11">Glutathione hydrolase small chain</fullName>
        </recommendedName>
    </component>
</protein>
<feature type="signal peptide" evidence="13">
    <location>
        <begin position="1"/>
        <end position="24"/>
    </location>
</feature>
<evidence type="ECO:0000256" key="11">
    <source>
        <dbReference type="RuleBase" id="RU368036"/>
    </source>
</evidence>
<evidence type="ECO:0000313" key="14">
    <source>
        <dbReference type="EMBL" id="QID18240.1"/>
    </source>
</evidence>
<evidence type="ECO:0000256" key="5">
    <source>
        <dbReference type="ARBA" id="ARBA00022801"/>
    </source>
</evidence>
<feature type="chain" id="PRO_5025333104" description="Glutathione hydrolase proenzyme" evidence="13">
    <location>
        <begin position="25"/>
        <end position="579"/>
    </location>
</feature>
<keyword evidence="6 11" id="KW-0865">Zymogen</keyword>
<evidence type="ECO:0000256" key="8">
    <source>
        <dbReference type="ARBA" id="ARBA00047417"/>
    </source>
</evidence>
<dbReference type="EMBL" id="CP048836">
    <property type="protein sequence ID" value="QID18240.1"/>
    <property type="molecule type" value="Genomic_DNA"/>
</dbReference>
<organism evidence="14 15">
    <name type="scientific">Nitrogeniibacter mangrovi</name>
    <dbReference type="NCBI Taxonomy" id="2016596"/>
    <lineage>
        <taxon>Bacteria</taxon>
        <taxon>Pseudomonadati</taxon>
        <taxon>Pseudomonadota</taxon>
        <taxon>Betaproteobacteria</taxon>
        <taxon>Rhodocyclales</taxon>
        <taxon>Zoogloeaceae</taxon>
        <taxon>Nitrogeniibacter</taxon>
    </lineage>
</organism>
<keyword evidence="7 11" id="KW-0012">Acyltransferase</keyword>
<dbReference type="EC" id="2.3.2.2" evidence="11"/>
<keyword evidence="15" id="KW-1185">Reference proteome</keyword>
<dbReference type="AlphaFoldDB" id="A0A6C1B7F5"/>
<comment type="catalytic activity">
    <reaction evidence="8 11">
        <text>an N-terminal (5-L-glutamyl)-[peptide] + an alpha-amino acid = 5-L-glutamyl amino acid + an N-terminal L-alpha-aminoacyl-[peptide]</text>
        <dbReference type="Rhea" id="RHEA:23904"/>
        <dbReference type="Rhea" id="RHEA-COMP:9780"/>
        <dbReference type="Rhea" id="RHEA-COMP:9795"/>
        <dbReference type="ChEBI" id="CHEBI:77644"/>
        <dbReference type="ChEBI" id="CHEBI:78597"/>
        <dbReference type="ChEBI" id="CHEBI:78599"/>
        <dbReference type="ChEBI" id="CHEBI:78608"/>
        <dbReference type="EC" id="2.3.2.2"/>
    </reaction>
</comment>
<proteinExistence type="inferred from homology"/>
<evidence type="ECO:0000256" key="13">
    <source>
        <dbReference type="SAM" id="SignalP"/>
    </source>
</evidence>
<dbReference type="PANTHER" id="PTHR43199:SF1">
    <property type="entry name" value="GLUTATHIONE HYDROLASE PROENZYME"/>
    <property type="match status" value="1"/>
</dbReference>
<comment type="PTM">
    <text evidence="11">Cleaved by autocatalysis into a large and a small subunit.</text>
</comment>
<dbReference type="SUPFAM" id="SSF56235">
    <property type="entry name" value="N-terminal nucleophile aminohydrolases (Ntn hydrolases)"/>
    <property type="match status" value="1"/>
</dbReference>
<evidence type="ECO:0000256" key="2">
    <source>
        <dbReference type="ARBA" id="ARBA00001089"/>
    </source>
</evidence>
<dbReference type="GO" id="GO:0006750">
    <property type="term" value="P:glutathione biosynthetic process"/>
    <property type="evidence" value="ECO:0007669"/>
    <property type="project" value="UniProtKB-KW"/>
</dbReference>
<evidence type="ECO:0000256" key="4">
    <source>
        <dbReference type="ARBA" id="ARBA00022679"/>
    </source>
</evidence>
<evidence type="ECO:0000256" key="12">
    <source>
        <dbReference type="SAM" id="MobiDB-lite"/>
    </source>
</evidence>
<feature type="region of interest" description="Disordered" evidence="12">
    <location>
        <begin position="371"/>
        <end position="400"/>
    </location>
</feature>
<feature type="region of interest" description="Disordered" evidence="12">
    <location>
        <begin position="441"/>
        <end position="466"/>
    </location>
</feature>
<gene>
    <name evidence="14" type="primary">ggt</name>
    <name evidence="14" type="ORF">G3580_11690</name>
</gene>
<dbReference type="Pfam" id="PF01019">
    <property type="entry name" value="G_glu_transpept"/>
    <property type="match status" value="1"/>
</dbReference>
<dbReference type="InterPro" id="IPR043137">
    <property type="entry name" value="GGT_ssub_C"/>
</dbReference>
<keyword evidence="4 11" id="KW-0808">Transferase</keyword>
<dbReference type="Gene3D" id="3.60.20.40">
    <property type="match status" value="1"/>
</dbReference>
<feature type="binding site" evidence="10">
    <location>
        <begin position="462"/>
        <end position="463"/>
    </location>
    <ligand>
        <name>L-glutamate</name>
        <dbReference type="ChEBI" id="CHEBI:29985"/>
    </ligand>
</feature>
<dbReference type="InterPro" id="IPR051792">
    <property type="entry name" value="GGT_bact"/>
</dbReference>
<dbReference type="NCBIfam" id="TIGR00066">
    <property type="entry name" value="g_glut_trans"/>
    <property type="match status" value="1"/>
</dbReference>
<dbReference type="UniPathway" id="UPA00204"/>
<evidence type="ECO:0000256" key="1">
    <source>
        <dbReference type="ARBA" id="ARBA00001049"/>
    </source>
</evidence>
<feature type="binding site" evidence="10">
    <location>
        <position position="485"/>
    </location>
    <ligand>
        <name>L-glutamate</name>
        <dbReference type="ChEBI" id="CHEBI:29985"/>
    </ligand>
</feature>
<sequence>MTAGRWIGLCFALVLAAATPPGRAQQATPEAASGVDTKPAVRAHRHMAVTANPHATDAALQVLREGGSATDAAVAAALVLNVVEPQSSGIGGGGFMLVHDARRGRRIAYDGRERAPAAADDTLFLDADGKPMAFFDAVVGGRSVGVPGLLRMLALAHRDHGRLPWARLVAPAIRLAQDGFAVSPRLHALLAADRFLADDPGARALFYDAQGRALAVGTRLRNPALAEVLRKVAANGPDAFYTGSIARDIVARVRSVRHPGRLSLADLRDYRAMRRPVLCGPYRQYTVCGMPPPSSGGGTVLEILGLLTRFDLPALAPGSAFAMHLFAEAGRLAFADRDAWYGDPATMAVSPRALIAPAYLKRRAARIDPTRAHPGAVLPGRPEGVAAVPARSPERPSTSHLSIVDDAGNAVALTASIENAFGSRTLVDGFLLNNQLTDFSFSPRGVSGPHPNRAGSRRQPRSSMSPTLVYDARGQLYAVLGSPGGSHIINYVAATVVGLLDWHLPPDQVLAMPHVSNRNRMTEVEDTSAGRQLATSLATLFGQAVTLRDLTSGLHVIVRDGPDWVGAADPRREGTVGVD</sequence>
<evidence type="ECO:0000256" key="6">
    <source>
        <dbReference type="ARBA" id="ARBA00023145"/>
    </source>
</evidence>
<reference evidence="14 15" key="1">
    <citation type="submission" date="2020-02" db="EMBL/GenBank/DDBJ databases">
        <title>Nitrogenibacter mangrovi gen. nov., sp. nov. isolated from mangrove sediment, a denitrifying betaproteobacterium.</title>
        <authorList>
            <person name="Liao H."/>
            <person name="Tian Y."/>
        </authorList>
    </citation>
    <scope>NUCLEOTIDE SEQUENCE [LARGE SCALE GENOMIC DNA]</scope>
    <source>
        <strain evidence="14 15">M9-3-2</strain>
    </source>
</reference>
<dbReference type="PRINTS" id="PR01210">
    <property type="entry name" value="GGTRANSPTASE"/>
</dbReference>
<feature type="binding site" evidence="10">
    <location>
        <position position="112"/>
    </location>
    <ligand>
        <name>L-glutamate</name>
        <dbReference type="ChEBI" id="CHEBI:29985"/>
    </ligand>
</feature>
<dbReference type="InterPro" id="IPR043138">
    <property type="entry name" value="GGT_lsub"/>
</dbReference>
<dbReference type="KEGG" id="azq:G3580_11690"/>
<dbReference type="GO" id="GO:0036374">
    <property type="term" value="F:glutathione hydrolase activity"/>
    <property type="evidence" value="ECO:0007669"/>
    <property type="project" value="UniProtKB-UniRule"/>
</dbReference>
<evidence type="ECO:0000256" key="9">
    <source>
        <dbReference type="PIRSR" id="PIRSR600101-1"/>
    </source>
</evidence>
<name>A0A6C1B7F5_9RHOO</name>
<comment type="subunit">
    <text evidence="11">This enzyme consists of two polypeptide chains, which are synthesized in precursor form from a single polypeptide.</text>
</comment>
<dbReference type="PANTHER" id="PTHR43199">
    <property type="entry name" value="GLUTATHIONE HYDROLASE"/>
    <property type="match status" value="1"/>
</dbReference>
<feature type="active site" description="Nucleophile" evidence="9">
    <location>
        <position position="398"/>
    </location>
</feature>
<evidence type="ECO:0000256" key="3">
    <source>
        <dbReference type="ARBA" id="ARBA00009381"/>
    </source>
</evidence>
<accession>A0A6C1B7F5</accession>
<comment type="similarity">
    <text evidence="3 11">Belongs to the gamma-glutamyltransferase family.</text>
</comment>
<evidence type="ECO:0000256" key="10">
    <source>
        <dbReference type="PIRSR" id="PIRSR600101-2"/>
    </source>
</evidence>
<dbReference type="Proteomes" id="UP000501991">
    <property type="component" value="Chromosome"/>
</dbReference>